<dbReference type="Pfam" id="PF13193">
    <property type="entry name" value="AMP-binding_C"/>
    <property type="match status" value="1"/>
</dbReference>
<dbReference type="Gene3D" id="3.40.50.980">
    <property type="match status" value="1"/>
</dbReference>
<dbReference type="InterPro" id="IPR042099">
    <property type="entry name" value="ANL_N_sf"/>
</dbReference>
<dbReference type="EMBL" id="FOJO01000026">
    <property type="protein sequence ID" value="SFA60006.1"/>
    <property type="molecule type" value="Genomic_DNA"/>
</dbReference>
<dbReference type="PANTHER" id="PTHR43201:SF5">
    <property type="entry name" value="MEDIUM-CHAIN ACYL-COA LIGASE ACSF2, MITOCHONDRIAL"/>
    <property type="match status" value="1"/>
</dbReference>
<evidence type="ECO:0000256" key="2">
    <source>
        <dbReference type="ARBA" id="ARBA00022598"/>
    </source>
</evidence>
<dbReference type="OrthoDB" id="495728at2"/>
<dbReference type="EMBL" id="JRKN01000031">
    <property type="protein sequence ID" value="KGJ02789.1"/>
    <property type="molecule type" value="Genomic_DNA"/>
</dbReference>
<dbReference type="Gene3D" id="3.40.50.12780">
    <property type="entry name" value="N-terminal domain of ligase-like"/>
    <property type="match status" value="1"/>
</dbReference>
<evidence type="ECO:0000313" key="6">
    <source>
        <dbReference type="EMBL" id="SFA60006.1"/>
    </source>
</evidence>
<protein>
    <submittedName>
        <fullName evidence="6">Fatty-acyl-CoA synthase</fullName>
    </submittedName>
</protein>
<feature type="domain" description="AMP-dependent synthetase/ligase" evidence="3">
    <location>
        <begin position="99"/>
        <end position="269"/>
    </location>
</feature>
<dbReference type="Proteomes" id="UP000182312">
    <property type="component" value="Unassembled WGS sequence"/>
</dbReference>
<dbReference type="PROSITE" id="PS00455">
    <property type="entry name" value="AMP_BINDING"/>
    <property type="match status" value="1"/>
</dbReference>
<name>A0A099EX16_9RHOB</name>
<reference evidence="6 8" key="3">
    <citation type="submission" date="2016-10" db="EMBL/GenBank/DDBJ databases">
        <authorList>
            <person name="de Groot N.N."/>
        </authorList>
    </citation>
    <scope>NUCLEOTIDE SEQUENCE [LARGE SCALE GENOMIC DNA]</scope>
    <source>
        <strain evidence="6 8">CGMCC 1.6117</strain>
    </source>
</reference>
<dbReference type="STRING" id="376733.SAMN04487972_12613"/>
<dbReference type="Gene3D" id="3.30.300.30">
    <property type="match status" value="1"/>
</dbReference>
<dbReference type="GO" id="GO:0031956">
    <property type="term" value="F:medium-chain fatty acid-CoA ligase activity"/>
    <property type="evidence" value="ECO:0007669"/>
    <property type="project" value="TreeGrafter"/>
</dbReference>
<organism evidence="5 7">
    <name type="scientific">Paracoccus halophilus</name>
    <dbReference type="NCBI Taxonomy" id="376733"/>
    <lineage>
        <taxon>Bacteria</taxon>
        <taxon>Pseudomonadati</taxon>
        <taxon>Pseudomonadota</taxon>
        <taxon>Alphaproteobacteria</taxon>
        <taxon>Rhodobacterales</taxon>
        <taxon>Paracoccaceae</taxon>
        <taxon>Paracoccus</taxon>
    </lineage>
</organism>
<dbReference type="InterPro" id="IPR025110">
    <property type="entry name" value="AMP-bd_C"/>
</dbReference>
<feature type="domain" description="AMP-binding enzyme C-terminal" evidence="4">
    <location>
        <begin position="323"/>
        <end position="394"/>
    </location>
</feature>
<dbReference type="InterPro" id="IPR020845">
    <property type="entry name" value="AMP-binding_CS"/>
</dbReference>
<keyword evidence="2" id="KW-0436">Ligase</keyword>
<evidence type="ECO:0000313" key="5">
    <source>
        <dbReference type="EMBL" id="KGJ02789.1"/>
    </source>
</evidence>
<dbReference type="eggNOG" id="COG0318">
    <property type="taxonomic scope" value="Bacteria"/>
</dbReference>
<dbReference type="Proteomes" id="UP000029846">
    <property type="component" value="Unassembled WGS sequence"/>
</dbReference>
<reference evidence="5 7" key="2">
    <citation type="submission" date="2014-10" db="EMBL/GenBank/DDBJ databases">
        <title>Paracoccus sanguinis sp. nov., isolated from clinical specimens of New York State patients.</title>
        <authorList>
            <person name="Mingle L.A."/>
            <person name="Cole J.A."/>
            <person name="Lapierre P."/>
            <person name="Musser K.A."/>
        </authorList>
    </citation>
    <scope>NUCLEOTIDE SEQUENCE [LARGE SCALE GENOMIC DNA]</scope>
    <source>
        <strain evidence="5 7">JCM 14014</strain>
    </source>
</reference>
<dbReference type="InterPro" id="IPR000873">
    <property type="entry name" value="AMP-dep_synth/lig_dom"/>
</dbReference>
<evidence type="ECO:0000313" key="7">
    <source>
        <dbReference type="Proteomes" id="UP000029846"/>
    </source>
</evidence>
<proteinExistence type="inferred from homology"/>
<dbReference type="SUPFAM" id="SSF56801">
    <property type="entry name" value="Acetyl-CoA synthetase-like"/>
    <property type="match status" value="1"/>
</dbReference>
<sequence>MFYVNNKLILNNNIAEAAARLKPLGGLADLRVGLRMRDLAGYVATVLALRERGAGVFPIHPDMPDSRTKDMLARAACDIFLDDHGITRLPGIGRGGELVQMSSGTTGTPKVITRSWAEVATEIDAYVSDFAEPDAMTPVIAAPTTHSYGLIPGLMVGLRRARTSGRMPVVLDNTNPRFILKILRETDRPLLYASPALLHLLAQLTPEPIHAAMTSGTILPEAWFRTIRSRTRHLFQQYGCSELGCISINRDLQSPTDIGHPLSHLAVRLGATVDMPSEIIVTSGGRTVHTGDLARRDRSGRILFVSRSDDMINVAGFNTYPIEIETVLGDCSGVDDAVVFAIADSFAGTRVGVLFAGRAQPDEVLDFALKNLAPFQRPAAIRKVEALPREANGKISRRRVREDFAAGLYDAPQAMVSS</sequence>
<evidence type="ECO:0000259" key="4">
    <source>
        <dbReference type="Pfam" id="PF13193"/>
    </source>
</evidence>
<dbReference type="Pfam" id="PF00501">
    <property type="entry name" value="AMP-binding"/>
    <property type="match status" value="1"/>
</dbReference>
<evidence type="ECO:0000256" key="1">
    <source>
        <dbReference type="ARBA" id="ARBA00006432"/>
    </source>
</evidence>
<comment type="similarity">
    <text evidence="1">Belongs to the ATP-dependent AMP-binding enzyme family.</text>
</comment>
<keyword evidence="7" id="KW-1185">Reference proteome</keyword>
<accession>A0A099EX16</accession>
<evidence type="ECO:0000259" key="3">
    <source>
        <dbReference type="Pfam" id="PF00501"/>
    </source>
</evidence>
<dbReference type="InterPro" id="IPR045851">
    <property type="entry name" value="AMP-bd_C_sf"/>
</dbReference>
<evidence type="ECO:0000313" key="8">
    <source>
        <dbReference type="Proteomes" id="UP000182312"/>
    </source>
</evidence>
<dbReference type="AlphaFoldDB" id="A0A099EX16"/>
<dbReference type="PANTHER" id="PTHR43201">
    <property type="entry name" value="ACYL-COA SYNTHETASE"/>
    <property type="match status" value="1"/>
</dbReference>
<reference evidence="5 7" key="1">
    <citation type="submission" date="2014-09" db="EMBL/GenBank/DDBJ databases">
        <authorList>
            <person name="McGinnis J.M."/>
            <person name="Wolfgang W.J."/>
        </authorList>
    </citation>
    <scope>NUCLEOTIDE SEQUENCE [LARGE SCALE GENOMIC DNA]</scope>
    <source>
        <strain evidence="5 7">JCM 14014</strain>
    </source>
</reference>
<dbReference type="GO" id="GO:0006631">
    <property type="term" value="P:fatty acid metabolic process"/>
    <property type="evidence" value="ECO:0007669"/>
    <property type="project" value="TreeGrafter"/>
</dbReference>
<gene>
    <name evidence="5" type="ORF">IT41_16370</name>
    <name evidence="6" type="ORF">SAMN04487972_12613</name>
</gene>